<protein>
    <submittedName>
        <fullName evidence="2">Uncharacterized protein</fullName>
    </submittedName>
</protein>
<accession>A0A7J8AEX3</accession>
<feature type="transmembrane region" description="Helical" evidence="1">
    <location>
        <begin position="159"/>
        <end position="188"/>
    </location>
</feature>
<evidence type="ECO:0000313" key="2">
    <source>
        <dbReference type="EMBL" id="KAF6384984.1"/>
    </source>
</evidence>
<sequence length="198" mass="21882">MCLGVGLFGFILVGILCTSWACMLVSFIRLGKVSDIITSNMFSIPCFLSSPSSIPMMHMVLHLMLSQRSLKPSSLFFILFSFCCSVWVIAANLSSKSLIRSSASSNLLVIPSSEFFISVIVFFISNWLFIMISLSFFMSSLSSLNILIISVLNSVSDRLVTSVSFGSISGGFFCSFIWDMFLCFPILADSLCLLRCIR</sequence>
<dbReference type="Proteomes" id="UP000585614">
    <property type="component" value="Unassembled WGS sequence"/>
</dbReference>
<reference evidence="2 3" key="1">
    <citation type="journal article" date="2020" name="Nature">
        <title>Six reference-quality genomes reveal evolution of bat adaptations.</title>
        <authorList>
            <person name="Jebb D."/>
            <person name="Huang Z."/>
            <person name="Pippel M."/>
            <person name="Hughes G.M."/>
            <person name="Lavrichenko K."/>
            <person name="Devanna P."/>
            <person name="Winkler S."/>
            <person name="Jermiin L.S."/>
            <person name="Skirmuntt E.C."/>
            <person name="Katzourakis A."/>
            <person name="Burkitt-Gray L."/>
            <person name="Ray D.A."/>
            <person name="Sullivan K.A.M."/>
            <person name="Roscito J.G."/>
            <person name="Kirilenko B.M."/>
            <person name="Davalos L.M."/>
            <person name="Corthals A.P."/>
            <person name="Power M.L."/>
            <person name="Jones G."/>
            <person name="Ransome R.D."/>
            <person name="Dechmann D.K.N."/>
            <person name="Locatelli A.G."/>
            <person name="Puechmaille S.J."/>
            <person name="Fedrigo O."/>
            <person name="Jarvis E.D."/>
            <person name="Hiller M."/>
            <person name="Vernes S.C."/>
            <person name="Myers E.W."/>
            <person name="Teeling E.C."/>
        </authorList>
    </citation>
    <scope>NUCLEOTIDE SEQUENCE [LARGE SCALE GENOMIC DNA]</scope>
    <source>
        <strain evidence="2">MRhiFer1</strain>
        <tissue evidence="2">Lung</tissue>
    </source>
</reference>
<dbReference type="EMBL" id="JACAGC010000002">
    <property type="protein sequence ID" value="KAF6384984.1"/>
    <property type="molecule type" value="Genomic_DNA"/>
</dbReference>
<keyword evidence="1" id="KW-1133">Transmembrane helix</keyword>
<feature type="transmembrane region" description="Helical" evidence="1">
    <location>
        <begin position="6"/>
        <end position="30"/>
    </location>
</feature>
<feature type="transmembrane region" description="Helical" evidence="1">
    <location>
        <begin position="115"/>
        <end position="139"/>
    </location>
</feature>
<evidence type="ECO:0000256" key="1">
    <source>
        <dbReference type="SAM" id="Phobius"/>
    </source>
</evidence>
<gene>
    <name evidence="2" type="ORF">mRhiFer1_008837</name>
</gene>
<evidence type="ECO:0000313" key="3">
    <source>
        <dbReference type="Proteomes" id="UP000585614"/>
    </source>
</evidence>
<dbReference type="AlphaFoldDB" id="A0A7J8AEX3"/>
<feature type="transmembrane region" description="Helical" evidence="1">
    <location>
        <begin position="75"/>
        <end position="94"/>
    </location>
</feature>
<name>A0A7J8AEX3_RHIFE</name>
<organism evidence="2 3">
    <name type="scientific">Rhinolophus ferrumequinum</name>
    <name type="common">Greater horseshoe bat</name>
    <dbReference type="NCBI Taxonomy" id="59479"/>
    <lineage>
        <taxon>Eukaryota</taxon>
        <taxon>Metazoa</taxon>
        <taxon>Chordata</taxon>
        <taxon>Craniata</taxon>
        <taxon>Vertebrata</taxon>
        <taxon>Euteleostomi</taxon>
        <taxon>Mammalia</taxon>
        <taxon>Eutheria</taxon>
        <taxon>Laurasiatheria</taxon>
        <taxon>Chiroptera</taxon>
        <taxon>Yinpterochiroptera</taxon>
        <taxon>Rhinolophoidea</taxon>
        <taxon>Rhinolophidae</taxon>
        <taxon>Rhinolophinae</taxon>
        <taxon>Rhinolophus</taxon>
    </lineage>
</organism>
<keyword evidence="1" id="KW-0472">Membrane</keyword>
<feature type="transmembrane region" description="Helical" evidence="1">
    <location>
        <begin position="42"/>
        <end position="63"/>
    </location>
</feature>
<proteinExistence type="predicted"/>
<keyword evidence="1" id="KW-0812">Transmembrane</keyword>
<comment type="caution">
    <text evidence="2">The sequence shown here is derived from an EMBL/GenBank/DDBJ whole genome shotgun (WGS) entry which is preliminary data.</text>
</comment>